<evidence type="ECO:0000313" key="3">
    <source>
        <dbReference type="Proteomes" id="UP000008721"/>
    </source>
</evidence>
<evidence type="ECO:0000256" key="1">
    <source>
        <dbReference type="SAM" id="Coils"/>
    </source>
</evidence>
<dbReference type="eggNOG" id="ENOG50319HK">
    <property type="taxonomic scope" value="Bacteria"/>
</dbReference>
<dbReference type="STRING" id="709032.Sulku_0067"/>
<keyword evidence="1" id="KW-0175">Coiled coil</keyword>
<feature type="coiled-coil region" evidence="1">
    <location>
        <begin position="60"/>
        <end position="94"/>
    </location>
</feature>
<dbReference type="HOGENOM" id="CLU_105886_0_0_7"/>
<gene>
    <name evidence="2" type="ordered locus">Sulku_0067</name>
</gene>
<dbReference type="Proteomes" id="UP000008721">
    <property type="component" value="Chromosome"/>
</dbReference>
<dbReference type="AlphaFoldDB" id="E4TWB9"/>
<proteinExistence type="predicted"/>
<dbReference type="KEGG" id="sku:Sulku_0067"/>
<reference evidence="2 3" key="1">
    <citation type="journal article" date="2012" name="Stand. Genomic Sci.">
        <title>Complete genome sequence of the sulfur compounds oxidizing chemolithoautotroph Sulfuricurvum kujiense type strain (YK-1(T)).</title>
        <authorList>
            <person name="Han C."/>
            <person name="Kotsyurbenko O."/>
            <person name="Chertkov O."/>
            <person name="Held B."/>
            <person name="Lapidus A."/>
            <person name="Nolan M."/>
            <person name="Lucas S."/>
            <person name="Hammon N."/>
            <person name="Deshpande S."/>
            <person name="Cheng J.F."/>
            <person name="Tapia R."/>
            <person name="Goodwin L.A."/>
            <person name="Pitluck S."/>
            <person name="Liolios K."/>
            <person name="Pagani I."/>
            <person name="Ivanova N."/>
            <person name="Mavromatis K."/>
            <person name="Mikhailova N."/>
            <person name="Pati A."/>
            <person name="Chen A."/>
            <person name="Palaniappan K."/>
            <person name="Land M."/>
            <person name="Hauser L."/>
            <person name="Chang Y.J."/>
            <person name="Jeffries C.D."/>
            <person name="Brambilla E.M."/>
            <person name="Rohde M."/>
            <person name="Spring S."/>
            <person name="Sikorski J."/>
            <person name="Goker M."/>
            <person name="Woyke T."/>
            <person name="Bristow J."/>
            <person name="Eisen J.A."/>
            <person name="Markowitz V."/>
            <person name="Hugenholtz P."/>
            <person name="Kyrpides N.C."/>
            <person name="Klenk H.P."/>
            <person name="Detter J.C."/>
        </authorList>
    </citation>
    <scope>NUCLEOTIDE SEQUENCE [LARGE SCALE GENOMIC DNA]</scope>
    <source>
        <strain evidence="3">ATCC BAA-921 / DSM 16994 / JCM 11577 / YK-1</strain>
    </source>
</reference>
<dbReference type="OrthoDB" id="5361563at2"/>
<sequence length="207" mass="24035">MKKMTIADAAEYFNVSKEAIHNRIRRGSLDCIVDNGVKYVAVESAKSGTSTTVASDARYTQYIEQENERLREKVDVLEKETNRLRDQREQMLIDERIKVEQIYKERDAQLRSVLHVVATKFLAHASVDAVMEEAKGVDAINADVVEGNEEEWVSLKSFLKLKRYSDKEKKKIKNRFEALRENDIRLTVREGKIFLNPSEYDYSDLLR</sequence>
<name>E4TWB9_SULKY</name>
<dbReference type="EMBL" id="CP002355">
    <property type="protein sequence ID" value="ADR32735.1"/>
    <property type="molecule type" value="Genomic_DNA"/>
</dbReference>
<organism evidence="2 3">
    <name type="scientific">Sulfuricurvum kujiense (strain ATCC BAA-921 / DSM 16994 / JCM 11577 / YK-1)</name>
    <dbReference type="NCBI Taxonomy" id="709032"/>
    <lineage>
        <taxon>Bacteria</taxon>
        <taxon>Pseudomonadati</taxon>
        <taxon>Campylobacterota</taxon>
        <taxon>Epsilonproteobacteria</taxon>
        <taxon>Campylobacterales</taxon>
        <taxon>Sulfurimonadaceae</taxon>
        <taxon>Sulfuricurvum</taxon>
    </lineage>
</organism>
<keyword evidence="3" id="KW-1185">Reference proteome</keyword>
<protein>
    <submittedName>
        <fullName evidence="2">Uncharacterized protein</fullName>
    </submittedName>
</protein>
<accession>E4TWB9</accession>
<evidence type="ECO:0000313" key="2">
    <source>
        <dbReference type="EMBL" id="ADR32735.1"/>
    </source>
</evidence>
<dbReference type="RefSeq" id="WP_013458932.1">
    <property type="nucleotide sequence ID" value="NC_014762.1"/>
</dbReference>